<keyword evidence="2" id="KW-1185">Reference proteome</keyword>
<organism evidence="1 2">
    <name type="scientific">Zoogloea oleivorans</name>
    <dbReference type="NCBI Taxonomy" id="1552750"/>
    <lineage>
        <taxon>Bacteria</taxon>
        <taxon>Pseudomonadati</taxon>
        <taxon>Pseudomonadota</taxon>
        <taxon>Betaproteobacteria</taxon>
        <taxon>Rhodocyclales</taxon>
        <taxon>Zoogloeaceae</taxon>
        <taxon>Zoogloea</taxon>
    </lineage>
</organism>
<protein>
    <submittedName>
        <fullName evidence="1">Uncharacterized protein</fullName>
    </submittedName>
</protein>
<evidence type="ECO:0000313" key="2">
    <source>
        <dbReference type="Proteomes" id="UP000389128"/>
    </source>
</evidence>
<sequence length="208" mass="23148">MVRKPDAAPSHVLTPFGTIELTTQRDSSPDLDLIAFRTRGRLLRPDGDIAGVCRFASYRRKRSKAALNSAQICCELDAVSQEELDLGEALASWNPHNLEGYINNAGLLIAERVEVFAPLKGSGAWKALYFATMEKTLAQHKKRPEEFFFTVFPLDFTGKVTRANLNEFRAALRGMKLFYATHLNARAVGLPTSSGNFMRAPVPAFMLR</sequence>
<dbReference type="EMBL" id="SDKK01000013">
    <property type="protein sequence ID" value="TYC55223.1"/>
    <property type="molecule type" value="Genomic_DNA"/>
</dbReference>
<comment type="caution">
    <text evidence="1">The sequence shown here is derived from an EMBL/GenBank/DDBJ whole genome shotgun (WGS) entry which is preliminary data.</text>
</comment>
<evidence type="ECO:0000313" key="1">
    <source>
        <dbReference type="EMBL" id="TYC55223.1"/>
    </source>
</evidence>
<dbReference type="AlphaFoldDB" id="A0A6C2CP03"/>
<proteinExistence type="predicted"/>
<dbReference type="Proteomes" id="UP000389128">
    <property type="component" value="Unassembled WGS sequence"/>
</dbReference>
<dbReference type="RefSeq" id="WP_148579790.1">
    <property type="nucleotide sequence ID" value="NZ_SDKK01000013.1"/>
</dbReference>
<accession>A0A6C2CP03</accession>
<reference evidence="1 2" key="1">
    <citation type="submission" date="2019-01" db="EMBL/GenBank/DDBJ databases">
        <title>Zoogloea oleivorans genome sequencing and assembly.</title>
        <authorList>
            <person name="Tancsics A."/>
            <person name="Farkas M."/>
            <person name="Kriszt B."/>
            <person name="Maroti G."/>
            <person name="Horvath B."/>
        </authorList>
    </citation>
    <scope>NUCLEOTIDE SEQUENCE [LARGE SCALE GENOMIC DNA]</scope>
    <source>
        <strain evidence="1 2">Buc</strain>
    </source>
</reference>
<gene>
    <name evidence="1" type="ORF">ETQ85_14495</name>
</gene>
<name>A0A6C2CP03_9RHOO</name>